<proteinExistence type="predicted"/>
<dbReference type="InterPro" id="IPR056823">
    <property type="entry name" value="TEN-like_YD-shell"/>
</dbReference>
<keyword evidence="1" id="KW-0677">Repeat</keyword>
<dbReference type="Pfam" id="PF25023">
    <property type="entry name" value="TEN_YD-shell"/>
    <property type="match status" value="1"/>
</dbReference>
<dbReference type="InterPro" id="IPR022385">
    <property type="entry name" value="Rhs_assc_core"/>
</dbReference>
<name>A0A3A1YC84_9FLAO</name>
<feature type="region of interest" description="Disordered" evidence="2">
    <location>
        <begin position="190"/>
        <end position="248"/>
    </location>
</feature>
<evidence type="ECO:0000259" key="3">
    <source>
        <dbReference type="Pfam" id="PF25023"/>
    </source>
</evidence>
<comment type="caution">
    <text evidence="4">The sequence shown here is derived from an EMBL/GenBank/DDBJ whole genome shotgun (WGS) entry which is preliminary data.</text>
</comment>
<dbReference type="PANTHER" id="PTHR32305">
    <property type="match status" value="1"/>
</dbReference>
<reference evidence="4 5" key="1">
    <citation type="submission" date="2017-08" db="EMBL/GenBank/DDBJ databases">
        <title>Capnocytophaga canis 17-158 assembly.</title>
        <authorList>
            <person name="Gulvik C.A."/>
        </authorList>
    </citation>
    <scope>NUCLEOTIDE SEQUENCE [LARGE SCALE GENOMIC DNA]</scope>
    <source>
        <strain evidence="4 5">17-158</strain>
    </source>
</reference>
<organism evidence="4 5">
    <name type="scientific">Capnocytophaga canis</name>
    <dbReference type="NCBI Taxonomy" id="1848903"/>
    <lineage>
        <taxon>Bacteria</taxon>
        <taxon>Pseudomonadati</taxon>
        <taxon>Bacteroidota</taxon>
        <taxon>Flavobacteriia</taxon>
        <taxon>Flavobacteriales</taxon>
        <taxon>Flavobacteriaceae</taxon>
        <taxon>Capnocytophaga</taxon>
    </lineage>
</organism>
<evidence type="ECO:0000256" key="1">
    <source>
        <dbReference type="ARBA" id="ARBA00022737"/>
    </source>
</evidence>
<dbReference type="NCBIfam" id="TIGR03696">
    <property type="entry name" value="Rhs_assc_core"/>
    <property type="match status" value="1"/>
</dbReference>
<evidence type="ECO:0000256" key="2">
    <source>
        <dbReference type="SAM" id="MobiDB-lite"/>
    </source>
</evidence>
<accession>A0A3A1YC84</accession>
<evidence type="ECO:0000313" key="4">
    <source>
        <dbReference type="EMBL" id="RIY35295.1"/>
    </source>
</evidence>
<protein>
    <recommendedName>
        <fullName evidence="3">Teneurin-like YD-shell domain-containing protein</fullName>
    </recommendedName>
</protein>
<sequence>MQKEELCEDNIITWIFDGFTPTAKLINDKAYSIISDHIGTPLMAIDTQGNKVWERELDIYGRIRKEFTSDDVKDRRSGFIPFLYAGQYYDKETELAYNRFRYYDPNSALYISQDPIGLAGNNPTLYGYVFDNNVEVDIFGLVRGKNKLKPNKEAGGNHSTFEIDDNGNIFKYETYEMVENDKGEKFFNPIKRFDGGKPDGTAGEPHTNRQGERIPTPHVNFKNGNVREPSDDEFPNNERFKNKNSCKG</sequence>
<feature type="domain" description="Teneurin-like YD-shell" evidence="3">
    <location>
        <begin position="26"/>
        <end position="114"/>
    </location>
</feature>
<dbReference type="AlphaFoldDB" id="A0A3A1YC84"/>
<gene>
    <name evidence="4" type="ORF">CKY20_10875</name>
</gene>
<dbReference type="EMBL" id="NSDI01000014">
    <property type="protein sequence ID" value="RIY35295.1"/>
    <property type="molecule type" value="Genomic_DNA"/>
</dbReference>
<dbReference type="Proteomes" id="UP000265497">
    <property type="component" value="Unassembled WGS sequence"/>
</dbReference>
<dbReference type="InterPro" id="IPR050708">
    <property type="entry name" value="T6SS_VgrG/RHS"/>
</dbReference>
<evidence type="ECO:0000313" key="5">
    <source>
        <dbReference type="Proteomes" id="UP000265497"/>
    </source>
</evidence>
<dbReference type="Gene3D" id="2.180.10.10">
    <property type="entry name" value="RHS repeat-associated core"/>
    <property type="match status" value="1"/>
</dbReference>
<dbReference type="PANTHER" id="PTHR32305:SF15">
    <property type="entry name" value="PROTEIN RHSA-RELATED"/>
    <property type="match status" value="1"/>
</dbReference>